<comment type="caution">
    <text evidence="1">The sequence shown here is derived from an EMBL/GenBank/DDBJ whole genome shotgun (WGS) entry which is preliminary data.</text>
</comment>
<organism evidence="1 2">
    <name type="scientific">Roseivirga thermotolerans</name>
    <dbReference type="NCBI Taxonomy" id="1758176"/>
    <lineage>
        <taxon>Bacteria</taxon>
        <taxon>Pseudomonadati</taxon>
        <taxon>Bacteroidota</taxon>
        <taxon>Cytophagia</taxon>
        <taxon>Cytophagales</taxon>
        <taxon>Roseivirgaceae</taxon>
        <taxon>Roseivirga</taxon>
    </lineage>
</organism>
<dbReference type="Proteomes" id="UP000658258">
    <property type="component" value="Unassembled WGS sequence"/>
</dbReference>
<dbReference type="EMBL" id="BNAG01000001">
    <property type="protein sequence ID" value="GHE52238.1"/>
    <property type="molecule type" value="Genomic_DNA"/>
</dbReference>
<keyword evidence="2" id="KW-1185">Reference proteome</keyword>
<accession>A0ABQ3I3X9</accession>
<gene>
    <name evidence="1" type="ORF">GCM10011340_03090</name>
</gene>
<dbReference type="InterPro" id="IPR025683">
    <property type="entry name" value="Protein_beta"/>
</dbReference>
<evidence type="ECO:0000313" key="1">
    <source>
        <dbReference type="EMBL" id="GHE52238.1"/>
    </source>
</evidence>
<protein>
    <recommendedName>
        <fullName evidence="3">Beta protein</fullName>
    </recommendedName>
</protein>
<evidence type="ECO:0008006" key="3">
    <source>
        <dbReference type="Google" id="ProtNLM"/>
    </source>
</evidence>
<dbReference type="RefSeq" id="WP_189628427.1">
    <property type="nucleotide sequence ID" value="NZ_BNAG01000001.1"/>
</dbReference>
<proteinExistence type="predicted"/>
<dbReference type="Pfam" id="PF14350">
    <property type="entry name" value="Beta_protein"/>
    <property type="match status" value="1"/>
</dbReference>
<reference evidence="2" key="1">
    <citation type="journal article" date="2019" name="Int. J. Syst. Evol. Microbiol.">
        <title>The Global Catalogue of Microorganisms (GCM) 10K type strain sequencing project: providing services to taxonomists for standard genome sequencing and annotation.</title>
        <authorList>
            <consortium name="The Broad Institute Genomics Platform"/>
            <consortium name="The Broad Institute Genome Sequencing Center for Infectious Disease"/>
            <person name="Wu L."/>
            <person name="Ma J."/>
        </authorList>
    </citation>
    <scope>NUCLEOTIDE SEQUENCE [LARGE SCALE GENOMIC DNA]</scope>
    <source>
        <strain evidence="2">CGMCC 1.15111</strain>
    </source>
</reference>
<evidence type="ECO:0000313" key="2">
    <source>
        <dbReference type="Proteomes" id="UP000658258"/>
    </source>
</evidence>
<name>A0ABQ3I3X9_9BACT</name>
<sequence>MHKYFPAFITKRAELKSLRKLTPEVKANISPVLEIIPDGMSLSDLVESLKTHWNQPNHQILIDFSNPELKESNEDLYNLFRALIKVYKINALPVFTPNMSKERKELFKTLTTNKIKVAFRAKLYESNEKEVLSDFDEFLKEYKTPIDKVLLIVDCGHITAIEVLSYEYTVPRLIKEIDNAEKLIEVAVISGVFPRDLNEFTDRPEPHLLERLEQKLFNSIQEKSHLNIRYGDYGIRHPYHFPQSGKDAPTPSCSIKYSTESNYIIYRGKKSENHELGTGQYIEHSINLVNSQYFPGKSFCWGDKEILKISKFQIGPDSSAGGSEKWINISLSHHITLMSQIQ</sequence>